<evidence type="ECO:0000313" key="2">
    <source>
        <dbReference type="EMBL" id="KAH7332451.1"/>
    </source>
</evidence>
<dbReference type="AlphaFoldDB" id="A0A8T2SJ14"/>
<keyword evidence="1" id="KW-1133">Transmembrane helix</keyword>
<accession>A0A8T2SJ14</accession>
<organism evidence="2 3">
    <name type="scientific">Ceratopteris richardii</name>
    <name type="common">Triangle waterfern</name>
    <dbReference type="NCBI Taxonomy" id="49495"/>
    <lineage>
        <taxon>Eukaryota</taxon>
        <taxon>Viridiplantae</taxon>
        <taxon>Streptophyta</taxon>
        <taxon>Embryophyta</taxon>
        <taxon>Tracheophyta</taxon>
        <taxon>Polypodiopsida</taxon>
        <taxon>Polypodiidae</taxon>
        <taxon>Polypodiales</taxon>
        <taxon>Pteridineae</taxon>
        <taxon>Pteridaceae</taxon>
        <taxon>Parkerioideae</taxon>
        <taxon>Ceratopteris</taxon>
    </lineage>
</organism>
<feature type="transmembrane region" description="Helical" evidence="1">
    <location>
        <begin position="144"/>
        <end position="167"/>
    </location>
</feature>
<dbReference type="EMBL" id="CM035425">
    <property type="protein sequence ID" value="KAH7332451.1"/>
    <property type="molecule type" value="Genomic_DNA"/>
</dbReference>
<protein>
    <recommendedName>
        <fullName evidence="4">Acid phosphatase/vanadium-dependent haloperoxidase-related protein</fullName>
    </recommendedName>
</protein>
<evidence type="ECO:0008006" key="4">
    <source>
        <dbReference type="Google" id="ProtNLM"/>
    </source>
</evidence>
<proteinExistence type="predicted"/>
<keyword evidence="1" id="KW-0812">Transmembrane</keyword>
<dbReference type="PANTHER" id="PTHR31446">
    <property type="entry name" value="ACID PHOSPHATASE/VANADIUM-DEPENDENT HALOPEROXIDASE-RELATED PROTEIN"/>
    <property type="match status" value="1"/>
</dbReference>
<dbReference type="OMA" id="CILECRF"/>
<keyword evidence="3" id="KW-1185">Reference proteome</keyword>
<dbReference type="OrthoDB" id="1716650at2759"/>
<dbReference type="InterPro" id="IPR003832">
    <property type="entry name" value="DUF212"/>
</dbReference>
<name>A0A8T2SJ14_CERRI</name>
<dbReference type="Pfam" id="PF02681">
    <property type="entry name" value="DUF212"/>
    <property type="match status" value="1"/>
</dbReference>
<evidence type="ECO:0000256" key="1">
    <source>
        <dbReference type="SAM" id="Phobius"/>
    </source>
</evidence>
<dbReference type="PANTHER" id="PTHR31446:SF29">
    <property type="entry name" value="ACID PHOSPHATASE_VANADIUM-DEPENDENT HALOPEROXIDASE-RELATED PROTEIN"/>
    <property type="match status" value="1"/>
</dbReference>
<reference evidence="2" key="1">
    <citation type="submission" date="2021-08" db="EMBL/GenBank/DDBJ databases">
        <title>WGS assembly of Ceratopteris richardii.</title>
        <authorList>
            <person name="Marchant D.B."/>
            <person name="Chen G."/>
            <person name="Jenkins J."/>
            <person name="Shu S."/>
            <person name="Leebens-Mack J."/>
            <person name="Grimwood J."/>
            <person name="Schmutz J."/>
            <person name="Soltis P."/>
            <person name="Soltis D."/>
            <person name="Chen Z.-H."/>
        </authorList>
    </citation>
    <scope>NUCLEOTIDE SEQUENCE</scope>
    <source>
        <strain evidence="2">Whitten #5841</strain>
        <tissue evidence="2">Leaf</tissue>
    </source>
</reference>
<evidence type="ECO:0000313" key="3">
    <source>
        <dbReference type="Proteomes" id="UP000825935"/>
    </source>
</evidence>
<sequence length="172" mass="17610">MMTASSSQAPPPGASVCFAASFDHPVLAAVLSFAIAQGLKVLLTRYKEGHWDLSRLFGSGGMPSSHSATVMGLAAAIGIKDGPGGSPFAIAVVLASVVMYDASGVRLQAGYQAKVLNQIVIDLPPEHPLSESTPLGELLGHTPLQVLAGGILGCIVASSLHVILYGLSFANF</sequence>
<keyword evidence="1" id="KW-0472">Membrane</keyword>
<gene>
    <name evidence="2" type="ORF">KP509_20G088100</name>
</gene>
<comment type="caution">
    <text evidence="2">The sequence shown here is derived from an EMBL/GenBank/DDBJ whole genome shotgun (WGS) entry which is preliminary data.</text>
</comment>
<dbReference type="Proteomes" id="UP000825935">
    <property type="component" value="Chromosome 20"/>
</dbReference>